<feature type="compositionally biased region" description="Low complexity" evidence="1">
    <location>
        <begin position="248"/>
        <end position="261"/>
    </location>
</feature>
<keyword evidence="2" id="KW-1133">Transmembrane helix</keyword>
<accession>A0A7S2E2T3</accession>
<evidence type="ECO:0000256" key="2">
    <source>
        <dbReference type="SAM" id="Phobius"/>
    </source>
</evidence>
<feature type="region of interest" description="Disordered" evidence="1">
    <location>
        <begin position="242"/>
        <end position="306"/>
    </location>
</feature>
<feature type="compositionally biased region" description="Low complexity" evidence="1">
    <location>
        <begin position="269"/>
        <end position="280"/>
    </location>
</feature>
<organism evidence="3">
    <name type="scientific">Haptolina brevifila</name>
    <dbReference type="NCBI Taxonomy" id="156173"/>
    <lineage>
        <taxon>Eukaryota</taxon>
        <taxon>Haptista</taxon>
        <taxon>Haptophyta</taxon>
        <taxon>Prymnesiophyceae</taxon>
        <taxon>Prymnesiales</taxon>
        <taxon>Prymnesiaceae</taxon>
        <taxon>Haptolina</taxon>
    </lineage>
</organism>
<proteinExistence type="predicted"/>
<sequence length="306" mass="32856">MPAPWVWAFAPERFVRHEGSRSVRSPTGGSLSHPHHLCTVAIAGHTLETTLDRCLARGREWLPAGVERDHKYACHAQEHQSMRVFFDVRMPFSVYIWTVLSLGIAAVGLCVSFYALSIAWMLMRPCRTAVHGVQVDDLGEFGSVDAPDECGSSSTIDEIIMHNSAECNGGRTYSIGSDFTVFPSAAHDGAGSSALTPGAEEAVVTRGRQRTLSNSAASLRRTLSAGSSLNKLTNVLSTVSSPRRFARAPEPTTAAATSSEPNSERSESAAEAEAIVATSALRAEPQSSRATDEKLCTRSRPCLPLL</sequence>
<keyword evidence="2" id="KW-0812">Transmembrane</keyword>
<gene>
    <name evidence="3" type="ORF">CBRE1094_LOCUS22542</name>
</gene>
<dbReference type="EMBL" id="HBGU01041399">
    <property type="protein sequence ID" value="CAD9470865.1"/>
    <property type="molecule type" value="Transcribed_RNA"/>
</dbReference>
<evidence type="ECO:0000256" key="1">
    <source>
        <dbReference type="SAM" id="MobiDB-lite"/>
    </source>
</evidence>
<protein>
    <submittedName>
        <fullName evidence="3">Uncharacterized protein</fullName>
    </submittedName>
</protein>
<keyword evidence="2" id="KW-0472">Membrane</keyword>
<reference evidence="3" key="1">
    <citation type="submission" date="2021-01" db="EMBL/GenBank/DDBJ databases">
        <authorList>
            <person name="Corre E."/>
            <person name="Pelletier E."/>
            <person name="Niang G."/>
            <person name="Scheremetjew M."/>
            <person name="Finn R."/>
            <person name="Kale V."/>
            <person name="Holt S."/>
            <person name="Cochrane G."/>
            <person name="Meng A."/>
            <person name="Brown T."/>
            <person name="Cohen L."/>
        </authorList>
    </citation>
    <scope>NUCLEOTIDE SEQUENCE</scope>
    <source>
        <strain evidence="3">UTEX LB 985</strain>
    </source>
</reference>
<feature type="transmembrane region" description="Helical" evidence="2">
    <location>
        <begin position="94"/>
        <end position="116"/>
    </location>
</feature>
<name>A0A7S2E2T3_9EUKA</name>
<dbReference type="AlphaFoldDB" id="A0A7S2E2T3"/>
<evidence type="ECO:0000313" key="3">
    <source>
        <dbReference type="EMBL" id="CAD9470865.1"/>
    </source>
</evidence>